<evidence type="ECO:0000313" key="9">
    <source>
        <dbReference type="EMBL" id="KAJ2000607.1"/>
    </source>
</evidence>
<evidence type="ECO:0000256" key="6">
    <source>
        <dbReference type="HAMAP-Rule" id="MF_03029"/>
    </source>
</evidence>
<dbReference type="Gene3D" id="2.130.10.10">
    <property type="entry name" value="YVTN repeat-like/Quinoprotein amine dehydrogenase"/>
    <property type="match status" value="1"/>
</dbReference>
<evidence type="ECO:0000313" key="10">
    <source>
        <dbReference type="Proteomes" id="UP001150907"/>
    </source>
</evidence>
<dbReference type="GO" id="GO:0030687">
    <property type="term" value="C:preribosome, large subunit precursor"/>
    <property type="evidence" value="ECO:0007669"/>
    <property type="project" value="UniProtKB-UniRule"/>
</dbReference>
<dbReference type="Proteomes" id="UP001150907">
    <property type="component" value="Unassembled WGS sequence"/>
</dbReference>
<comment type="similarity">
    <text evidence="6">Belongs to the WD repeat WDR12/YTM1 family.</text>
</comment>
<dbReference type="GO" id="GO:0000466">
    <property type="term" value="P:maturation of 5.8S rRNA from tricistronic rRNA transcript (SSU-rRNA, 5.8S rRNA, LSU-rRNA)"/>
    <property type="evidence" value="ECO:0007669"/>
    <property type="project" value="UniProtKB-UniRule"/>
</dbReference>
<feature type="repeat" description="WD" evidence="7">
    <location>
        <begin position="347"/>
        <end position="389"/>
    </location>
</feature>
<feature type="repeat" description="WD" evidence="7">
    <location>
        <begin position="309"/>
        <end position="343"/>
    </location>
</feature>
<feature type="repeat" description="WD" evidence="7">
    <location>
        <begin position="260"/>
        <end position="302"/>
    </location>
</feature>
<comment type="subcellular location">
    <subcellularLocation>
        <location evidence="6">Nucleus</location>
        <location evidence="6">Nucleolus</location>
    </subcellularLocation>
    <subcellularLocation>
        <location evidence="6">Nucleus</location>
        <location evidence="6">Nucleoplasm</location>
    </subcellularLocation>
</comment>
<evidence type="ECO:0000259" key="8">
    <source>
        <dbReference type="Pfam" id="PF08154"/>
    </source>
</evidence>
<feature type="domain" description="NLE" evidence="8">
    <location>
        <begin position="9"/>
        <end position="71"/>
    </location>
</feature>
<evidence type="ECO:0000256" key="3">
    <source>
        <dbReference type="ARBA" id="ARBA00022574"/>
    </source>
</evidence>
<keyword evidence="4" id="KW-0677">Repeat</keyword>
<evidence type="ECO:0000256" key="4">
    <source>
        <dbReference type="ARBA" id="ARBA00022737"/>
    </source>
</evidence>
<dbReference type="SUPFAM" id="SSF50978">
    <property type="entry name" value="WD40 repeat-like"/>
    <property type="match status" value="1"/>
</dbReference>
<feature type="repeat" description="WD" evidence="7">
    <location>
        <begin position="98"/>
        <end position="132"/>
    </location>
</feature>
<dbReference type="InterPro" id="IPR001680">
    <property type="entry name" value="WD40_rpt"/>
</dbReference>
<accession>A0A9W8BG28</accession>
<dbReference type="PROSITE" id="PS00678">
    <property type="entry name" value="WD_REPEATS_1"/>
    <property type="match status" value="2"/>
</dbReference>
<comment type="subunit">
    <text evidence="6">Component of the NOP7 complex, composed of ERB1, NOP7 and YTM1. Within the NOP7 complex ERB1 appears to interact directly with NOP7 and YTM1. The NOP7 complex also associates with the 66S pre-ribosome.</text>
</comment>
<dbReference type="GO" id="GO:0043021">
    <property type="term" value="F:ribonucleoprotein complex binding"/>
    <property type="evidence" value="ECO:0007669"/>
    <property type="project" value="UniProtKB-UniRule"/>
</dbReference>
<protein>
    <recommendedName>
        <fullName evidence="6">Ribosome biogenesis protein YTM1</fullName>
    </recommendedName>
</protein>
<dbReference type="AlphaFoldDB" id="A0A9W8BG28"/>
<evidence type="ECO:0000256" key="1">
    <source>
        <dbReference type="ARBA" id="ARBA00022517"/>
    </source>
</evidence>
<proteinExistence type="inferred from homology"/>
<dbReference type="GO" id="GO:0005654">
    <property type="term" value="C:nucleoplasm"/>
    <property type="evidence" value="ECO:0007669"/>
    <property type="project" value="UniProtKB-SubCell"/>
</dbReference>
<keyword evidence="3 7" id="KW-0853">WD repeat</keyword>
<dbReference type="InterPro" id="IPR036322">
    <property type="entry name" value="WD40_repeat_dom_sf"/>
</dbReference>
<dbReference type="GO" id="GO:0005730">
    <property type="term" value="C:nucleolus"/>
    <property type="evidence" value="ECO:0007669"/>
    <property type="project" value="UniProtKB-SubCell"/>
</dbReference>
<dbReference type="HAMAP" id="MF_03029">
    <property type="entry name" value="WDR12"/>
    <property type="match status" value="1"/>
</dbReference>
<reference evidence="9" key="1">
    <citation type="submission" date="2022-07" db="EMBL/GenBank/DDBJ databases">
        <title>Phylogenomic reconstructions and comparative analyses of Kickxellomycotina fungi.</title>
        <authorList>
            <person name="Reynolds N.K."/>
            <person name="Stajich J.E."/>
            <person name="Barry K."/>
            <person name="Grigoriev I.V."/>
            <person name="Crous P."/>
            <person name="Smith M.E."/>
        </authorList>
    </citation>
    <scope>NUCLEOTIDE SEQUENCE</scope>
    <source>
        <strain evidence="9">IMI 214461</strain>
    </source>
</reference>
<dbReference type="InterPro" id="IPR012972">
    <property type="entry name" value="NLE"/>
</dbReference>
<name>A0A9W8BG28_9FUNG</name>
<dbReference type="PANTHER" id="PTHR19855">
    <property type="entry name" value="WD40 REPEAT PROTEIN 12, 37"/>
    <property type="match status" value="1"/>
</dbReference>
<dbReference type="PANTHER" id="PTHR19855:SF11">
    <property type="entry name" value="RIBOSOME BIOGENESIS PROTEIN WDR12"/>
    <property type="match status" value="1"/>
</dbReference>
<comment type="function">
    <text evidence="6">Component of the NOP7 complex, which is required for maturation of the 25S and 5.8S ribosomal RNAs and formation of the 60S ribosome.</text>
</comment>
<evidence type="ECO:0000256" key="5">
    <source>
        <dbReference type="ARBA" id="ARBA00023242"/>
    </source>
</evidence>
<dbReference type="InterPro" id="IPR015943">
    <property type="entry name" value="WD40/YVTN_repeat-like_dom_sf"/>
</dbReference>
<feature type="repeat" description="WD" evidence="7">
    <location>
        <begin position="187"/>
        <end position="228"/>
    </location>
</feature>
<evidence type="ECO:0000256" key="2">
    <source>
        <dbReference type="ARBA" id="ARBA00022552"/>
    </source>
</evidence>
<keyword evidence="1 6" id="KW-0690">Ribosome biogenesis</keyword>
<dbReference type="InterPro" id="IPR019775">
    <property type="entry name" value="WD40_repeat_CS"/>
</dbReference>
<comment type="caution">
    <text evidence="9">The sequence shown here is derived from an EMBL/GenBank/DDBJ whole genome shotgun (WGS) entry which is preliminary data.</text>
</comment>
<dbReference type="GO" id="GO:0000463">
    <property type="term" value="P:maturation of LSU-rRNA from tricistronic rRNA transcript (SSU-rRNA, 5.8S rRNA, LSU-rRNA)"/>
    <property type="evidence" value="ECO:0007669"/>
    <property type="project" value="UniProtKB-UniRule"/>
</dbReference>
<keyword evidence="5 6" id="KW-0539">Nucleus</keyword>
<dbReference type="OrthoDB" id="10251381at2759"/>
<organism evidence="9 10">
    <name type="scientific">Coemansia thaxteri</name>
    <dbReference type="NCBI Taxonomy" id="2663907"/>
    <lineage>
        <taxon>Eukaryota</taxon>
        <taxon>Fungi</taxon>
        <taxon>Fungi incertae sedis</taxon>
        <taxon>Zoopagomycota</taxon>
        <taxon>Kickxellomycotina</taxon>
        <taxon>Kickxellomycetes</taxon>
        <taxon>Kickxellales</taxon>
        <taxon>Kickxellaceae</taxon>
        <taxon>Coemansia</taxon>
    </lineage>
</organism>
<dbReference type="PRINTS" id="PR00320">
    <property type="entry name" value="GPROTEINBRPT"/>
</dbReference>
<dbReference type="InterPro" id="IPR028599">
    <property type="entry name" value="WDR12/Ytm1"/>
</dbReference>
<keyword evidence="10" id="KW-1185">Reference proteome</keyword>
<dbReference type="PROSITE" id="PS50294">
    <property type="entry name" value="WD_REPEATS_REGION"/>
    <property type="match status" value="3"/>
</dbReference>
<keyword evidence="2 6" id="KW-0698">rRNA processing</keyword>
<dbReference type="PROSITE" id="PS50082">
    <property type="entry name" value="WD_REPEATS_2"/>
    <property type="match status" value="5"/>
</dbReference>
<dbReference type="CDD" id="cd00200">
    <property type="entry name" value="WD40"/>
    <property type="match status" value="1"/>
</dbReference>
<gene>
    <name evidence="9" type="primary">YTM1_2</name>
    <name evidence="6" type="synonym">YTM1</name>
    <name evidence="9" type="ORF">H4R26_004534</name>
</gene>
<dbReference type="SMART" id="SM00320">
    <property type="entry name" value="WD40"/>
    <property type="match status" value="7"/>
</dbReference>
<evidence type="ECO:0000256" key="7">
    <source>
        <dbReference type="PROSITE-ProRule" id="PRU00221"/>
    </source>
</evidence>
<dbReference type="Pfam" id="PF00400">
    <property type="entry name" value="WD40"/>
    <property type="match status" value="6"/>
</dbReference>
<dbReference type="Pfam" id="PF08154">
    <property type="entry name" value="NLE"/>
    <property type="match status" value="1"/>
</dbReference>
<dbReference type="EMBL" id="JANBQF010000508">
    <property type="protein sequence ID" value="KAJ2000607.1"/>
    <property type="molecule type" value="Genomic_DNA"/>
</dbReference>
<dbReference type="InterPro" id="IPR020472">
    <property type="entry name" value="WD40_PAC1"/>
</dbReference>
<sequence>MDTSSGAQIQIRLVAKQLKYAVPDAPIVVPQQLQRYGLSEIVNHLLGNEKPVPFDFLVDGQFLRGTIATYLAEKSLSAENMLTLEYIESMLPPTEIASYSHDDWISSVAAAGSDRFVVGSYDGVVRVWNAQSECEDELRAHDSAVKCVAAVRDAAKRSKVELISGSQDRTAVAWGTKSGQRKPLYAARGHTDSIDSVAVNPSNTHFVTASADSTIRFWTLAAPKQSEDSQIAESAVSAPAAKKRKAAHLDIMTKAAIGTLNGHVGPVTSVCFNADQESQVFSGGWDHSVRTWDVASGVNVATSLCDKVVLDIDYSMHSRLIATGHADQSVRLWDPRSEDSTVVKLRLSSHKGFVSSVAWAPASAYMLASASHDSTIKVWDIRSRTPLYTVHATSEKDKGKKLLALDWHKSLLLAGGESGSLRIHAVNSQYSDDQDRTSA</sequence>